<organism evidence="3 4">
    <name type="scientific">Cyphellophora attinorum</name>
    <dbReference type="NCBI Taxonomy" id="1664694"/>
    <lineage>
        <taxon>Eukaryota</taxon>
        <taxon>Fungi</taxon>
        <taxon>Dikarya</taxon>
        <taxon>Ascomycota</taxon>
        <taxon>Pezizomycotina</taxon>
        <taxon>Eurotiomycetes</taxon>
        <taxon>Chaetothyriomycetidae</taxon>
        <taxon>Chaetothyriales</taxon>
        <taxon>Cyphellophoraceae</taxon>
        <taxon>Cyphellophora</taxon>
    </lineage>
</organism>
<reference evidence="3 4" key="1">
    <citation type="submission" date="2015-06" db="EMBL/GenBank/DDBJ databases">
        <title>Draft genome of the ant-associated black yeast Phialophora attae CBS 131958.</title>
        <authorList>
            <person name="Moreno L.F."/>
            <person name="Stielow B.J."/>
            <person name="de Hoog S."/>
            <person name="Vicente V.A."/>
            <person name="Weiss V.A."/>
            <person name="de Vries M."/>
            <person name="Cruz L.M."/>
            <person name="Souza E.M."/>
        </authorList>
    </citation>
    <scope>NUCLEOTIDE SEQUENCE [LARGE SCALE GENOMIC DNA]</scope>
    <source>
        <strain evidence="3 4">CBS 131958</strain>
    </source>
</reference>
<dbReference type="Proteomes" id="UP000038010">
    <property type="component" value="Unassembled WGS sequence"/>
</dbReference>
<dbReference type="AlphaFoldDB" id="A0A0N1NYJ5"/>
<protein>
    <submittedName>
        <fullName evidence="3">Uncharacterized protein</fullName>
    </submittedName>
</protein>
<dbReference type="VEuPathDB" id="FungiDB:AB675_1504"/>
<evidence type="ECO:0000313" key="4">
    <source>
        <dbReference type="Proteomes" id="UP000038010"/>
    </source>
</evidence>
<dbReference type="PANTHER" id="PTHR16861:SF4">
    <property type="entry name" value="SH3 DOMAIN PROTEIN (AFU_ORTHOLOGUE AFUA_1G13610)"/>
    <property type="match status" value="1"/>
</dbReference>
<dbReference type="GeneID" id="28733281"/>
<sequence length="367" mass="37417">MSRPQGSYGPPTFVTGRPQNGRPTDIAVATSPPSTTDAQVSAATTASGGMLVSATEVANAAAFQYPLGLLTINNIDSVAVDYQSPWSSATLSVSCSGDGVGGSKSFDISLPSANGEYILSPIEKEITVDEYPISCYLILRDNESIAGFVVGGTIDITSTAGVASTYGVATTRAADPSRTSAAAAGVATDTQDAEPSVSATTTGMSGSATNDPNPSASAATTDVASTSTSSDEQGSRGTSAGAKAGIAIGVLLAVGLILFAVWFFYRQRRRMRGMESELQETKRQHENDRAYVDGILKVAGKPDTRNGGRVVMAETPNRGSGEWKAFFKAKAAGGTPLPPSGLATANAADGRSTPGGDATSTTGLVRH</sequence>
<dbReference type="RefSeq" id="XP_017997230.1">
    <property type="nucleotide sequence ID" value="XM_018141401.1"/>
</dbReference>
<feature type="transmembrane region" description="Helical" evidence="2">
    <location>
        <begin position="244"/>
        <end position="265"/>
    </location>
</feature>
<keyword evidence="2" id="KW-0472">Membrane</keyword>
<name>A0A0N1NYJ5_9EURO</name>
<evidence type="ECO:0000256" key="2">
    <source>
        <dbReference type="SAM" id="Phobius"/>
    </source>
</evidence>
<dbReference type="OrthoDB" id="4154548at2759"/>
<gene>
    <name evidence="3" type="ORF">AB675_1504</name>
</gene>
<evidence type="ECO:0000313" key="3">
    <source>
        <dbReference type="EMBL" id="KPI37267.1"/>
    </source>
</evidence>
<feature type="compositionally biased region" description="Polar residues" evidence="1">
    <location>
        <begin position="358"/>
        <end position="367"/>
    </location>
</feature>
<accession>A0A0N1NYJ5</accession>
<comment type="caution">
    <text evidence="3">The sequence shown here is derived from an EMBL/GenBank/DDBJ whole genome shotgun (WGS) entry which is preliminary data.</text>
</comment>
<dbReference type="STRING" id="1664694.A0A0N1NYJ5"/>
<feature type="region of interest" description="Disordered" evidence="1">
    <location>
        <begin position="178"/>
        <end position="239"/>
    </location>
</feature>
<dbReference type="PANTHER" id="PTHR16861">
    <property type="entry name" value="GLYCOPROTEIN 38"/>
    <property type="match status" value="1"/>
</dbReference>
<dbReference type="EMBL" id="LFJN01000025">
    <property type="protein sequence ID" value="KPI37267.1"/>
    <property type="molecule type" value="Genomic_DNA"/>
</dbReference>
<proteinExistence type="predicted"/>
<feature type="compositionally biased region" description="Low complexity" evidence="1">
    <location>
        <begin position="196"/>
        <end position="231"/>
    </location>
</feature>
<keyword evidence="4" id="KW-1185">Reference proteome</keyword>
<feature type="region of interest" description="Disordered" evidence="1">
    <location>
        <begin position="1"/>
        <end position="25"/>
    </location>
</feature>
<keyword evidence="2" id="KW-0812">Transmembrane</keyword>
<keyword evidence="2" id="KW-1133">Transmembrane helix</keyword>
<evidence type="ECO:0000256" key="1">
    <source>
        <dbReference type="SAM" id="MobiDB-lite"/>
    </source>
</evidence>
<feature type="region of interest" description="Disordered" evidence="1">
    <location>
        <begin position="337"/>
        <end position="367"/>
    </location>
</feature>